<feature type="chain" id="PRO_5037195156" evidence="1">
    <location>
        <begin position="23"/>
        <end position="147"/>
    </location>
</feature>
<reference evidence="2" key="1">
    <citation type="journal article" date="2021" name="Front. Plant Sci.">
        <title>Chromosome-Scale Genome Assembly for Chinese Sour Jujube and Insights Into Its Genome Evolution and Domestication Signature.</title>
        <authorList>
            <person name="Shen L.-Y."/>
            <person name="Luo H."/>
            <person name="Wang X.-L."/>
            <person name="Wang X.-M."/>
            <person name="Qiu X.-J."/>
            <person name="Liu H."/>
            <person name="Zhou S.-S."/>
            <person name="Jia K.-H."/>
            <person name="Nie S."/>
            <person name="Bao Y.-T."/>
            <person name="Zhang R.-G."/>
            <person name="Yun Q.-Z."/>
            <person name="Chai Y.-H."/>
            <person name="Lu J.-Y."/>
            <person name="Li Y."/>
            <person name="Zhao S.-W."/>
            <person name="Mao J.-F."/>
            <person name="Jia S.-G."/>
            <person name="Mao Y.-M."/>
        </authorList>
    </citation>
    <scope>NUCLEOTIDE SEQUENCE</scope>
    <source>
        <strain evidence="2">AT0</strain>
        <tissue evidence="2">Leaf</tissue>
    </source>
</reference>
<name>A0A978W6H0_ZIZJJ</name>
<dbReference type="Gene3D" id="2.10.25.10">
    <property type="entry name" value="Laminin"/>
    <property type="match status" value="1"/>
</dbReference>
<accession>A0A978W6H0</accession>
<dbReference type="CDD" id="cd00054">
    <property type="entry name" value="EGF_CA"/>
    <property type="match status" value="1"/>
</dbReference>
<dbReference type="Proteomes" id="UP000813462">
    <property type="component" value="Unassembled WGS sequence"/>
</dbReference>
<evidence type="ECO:0000313" key="2">
    <source>
        <dbReference type="EMBL" id="KAH7547554.1"/>
    </source>
</evidence>
<evidence type="ECO:0000313" key="3">
    <source>
        <dbReference type="Proteomes" id="UP000813462"/>
    </source>
</evidence>
<proteinExistence type="predicted"/>
<dbReference type="EMBL" id="JAEACU010000001">
    <property type="protein sequence ID" value="KAH7547554.1"/>
    <property type="molecule type" value="Genomic_DNA"/>
</dbReference>
<gene>
    <name evidence="2" type="ORF">FEM48_Zijuj01G0322200</name>
</gene>
<comment type="caution">
    <text evidence="2">The sequence shown here is derived from an EMBL/GenBank/DDBJ whole genome shotgun (WGS) entry which is preliminary data.</text>
</comment>
<protein>
    <submittedName>
        <fullName evidence="2">Uncharacterized protein</fullName>
    </submittedName>
</protein>
<keyword evidence="1" id="KW-0732">Signal</keyword>
<evidence type="ECO:0000256" key="1">
    <source>
        <dbReference type="SAM" id="SignalP"/>
    </source>
</evidence>
<feature type="signal peptide" evidence="1">
    <location>
        <begin position="1"/>
        <end position="22"/>
    </location>
</feature>
<sequence>MLNLKAMHVIAIAMLLLAMKLATSQIKSGHISSACYNKNGNLTINKTDSSTSTFLFSSFPVSCTRNMFIAFHCDTIVVIEVPKFNPCSDNAKCENLVGSFNWLCEEGHEGDRKRDGTRCNPKEDDGDHTLRLAVPLVKSFILELFLH</sequence>
<organism evidence="2 3">
    <name type="scientific">Ziziphus jujuba var. spinosa</name>
    <dbReference type="NCBI Taxonomy" id="714518"/>
    <lineage>
        <taxon>Eukaryota</taxon>
        <taxon>Viridiplantae</taxon>
        <taxon>Streptophyta</taxon>
        <taxon>Embryophyta</taxon>
        <taxon>Tracheophyta</taxon>
        <taxon>Spermatophyta</taxon>
        <taxon>Magnoliopsida</taxon>
        <taxon>eudicotyledons</taxon>
        <taxon>Gunneridae</taxon>
        <taxon>Pentapetalae</taxon>
        <taxon>rosids</taxon>
        <taxon>fabids</taxon>
        <taxon>Rosales</taxon>
        <taxon>Rhamnaceae</taxon>
        <taxon>Paliureae</taxon>
        <taxon>Ziziphus</taxon>
    </lineage>
</organism>
<dbReference type="AlphaFoldDB" id="A0A978W6H0"/>